<gene>
    <name evidence="5" type="ordered locus">Acid345_0950</name>
</gene>
<dbReference type="PANTHER" id="PTHR21432:SF20">
    <property type="entry name" value="ACETYL-COA HYDROLASE"/>
    <property type="match status" value="1"/>
</dbReference>
<proteinExistence type="inferred from homology"/>
<evidence type="ECO:0000313" key="5">
    <source>
        <dbReference type="EMBL" id="ABF39953.1"/>
    </source>
</evidence>
<dbReference type="PANTHER" id="PTHR21432">
    <property type="entry name" value="ACETYL-COA HYDROLASE-RELATED"/>
    <property type="match status" value="1"/>
</dbReference>
<keyword evidence="2" id="KW-0808">Transferase</keyword>
<dbReference type="Pfam" id="PF02550">
    <property type="entry name" value="AcetylCoA_hydro"/>
    <property type="match status" value="1"/>
</dbReference>
<evidence type="ECO:0000256" key="1">
    <source>
        <dbReference type="ARBA" id="ARBA00009632"/>
    </source>
</evidence>
<keyword evidence="5" id="KW-0378">Hydrolase</keyword>
<dbReference type="EnsemblBacteria" id="ABF39953">
    <property type="protein sequence ID" value="ABF39953"/>
    <property type="gene ID" value="Acid345_0950"/>
</dbReference>
<dbReference type="InterPro" id="IPR038460">
    <property type="entry name" value="AcetylCoA_hyd_C_sf"/>
</dbReference>
<accession>Q1IT47</accession>
<dbReference type="Gene3D" id="3.40.1080.10">
    <property type="entry name" value="Glutaconate Coenzyme A-transferase"/>
    <property type="match status" value="1"/>
</dbReference>
<dbReference type="OrthoDB" id="9801795at2"/>
<feature type="domain" description="Acetyl-CoA hydrolase/transferase C-terminal" evidence="4">
    <location>
        <begin position="273"/>
        <end position="425"/>
    </location>
</feature>
<dbReference type="Gene3D" id="3.40.1080.20">
    <property type="entry name" value="Acetyl-CoA hydrolase/transferase C-terminal domain"/>
    <property type="match status" value="1"/>
</dbReference>
<reference evidence="5 6" key="1">
    <citation type="journal article" date="2009" name="Appl. Environ. Microbiol.">
        <title>Three genomes from the phylum Acidobacteria provide insight into the lifestyles of these microorganisms in soils.</title>
        <authorList>
            <person name="Ward N.L."/>
            <person name="Challacombe J.F."/>
            <person name="Janssen P.H."/>
            <person name="Henrissat B."/>
            <person name="Coutinho P.M."/>
            <person name="Wu M."/>
            <person name="Xie G."/>
            <person name="Haft D.H."/>
            <person name="Sait M."/>
            <person name="Badger J."/>
            <person name="Barabote R.D."/>
            <person name="Bradley B."/>
            <person name="Brettin T.S."/>
            <person name="Brinkac L.M."/>
            <person name="Bruce D."/>
            <person name="Creasy T."/>
            <person name="Daugherty S.C."/>
            <person name="Davidsen T.M."/>
            <person name="DeBoy R.T."/>
            <person name="Detter J.C."/>
            <person name="Dodson R.J."/>
            <person name="Durkin A.S."/>
            <person name="Ganapathy A."/>
            <person name="Gwinn-Giglio M."/>
            <person name="Han C.S."/>
            <person name="Khouri H."/>
            <person name="Kiss H."/>
            <person name="Kothari S.P."/>
            <person name="Madupu R."/>
            <person name="Nelson K.E."/>
            <person name="Nelson W.C."/>
            <person name="Paulsen I."/>
            <person name="Penn K."/>
            <person name="Ren Q."/>
            <person name="Rosovitz M.J."/>
            <person name="Selengut J.D."/>
            <person name="Shrivastava S."/>
            <person name="Sullivan S.A."/>
            <person name="Tapia R."/>
            <person name="Thompson L.S."/>
            <person name="Watkins K.L."/>
            <person name="Yang Q."/>
            <person name="Yu C."/>
            <person name="Zafar N."/>
            <person name="Zhou L."/>
            <person name="Kuske C.R."/>
        </authorList>
    </citation>
    <scope>NUCLEOTIDE SEQUENCE [LARGE SCALE GENOMIC DNA]</scope>
    <source>
        <strain evidence="5 6">Ellin345</strain>
    </source>
</reference>
<keyword evidence="6" id="KW-1185">Reference proteome</keyword>
<dbReference type="Proteomes" id="UP000002432">
    <property type="component" value="Chromosome"/>
</dbReference>
<dbReference type="InterPro" id="IPR046433">
    <property type="entry name" value="ActCoA_hydro"/>
</dbReference>
<evidence type="ECO:0000256" key="2">
    <source>
        <dbReference type="ARBA" id="ARBA00022679"/>
    </source>
</evidence>
<dbReference type="InterPro" id="IPR037171">
    <property type="entry name" value="NagB/RpiA_transferase-like"/>
</dbReference>
<dbReference type="eggNOG" id="COG0427">
    <property type="taxonomic scope" value="Bacteria"/>
</dbReference>
<feature type="domain" description="Acetyl-CoA hydrolase/transferase N-terminal" evidence="3">
    <location>
        <begin position="6"/>
        <end position="180"/>
    </location>
</feature>
<dbReference type="InterPro" id="IPR026888">
    <property type="entry name" value="AcetylCoA_hyd_C"/>
</dbReference>
<dbReference type="InterPro" id="IPR003702">
    <property type="entry name" value="ActCoA_hydro_N"/>
</dbReference>
<dbReference type="AlphaFoldDB" id="Q1IT47"/>
<sequence length="443" mass="48236">MSWFVEYERKRKNSAAEALKAVQSGMRVWVHANSGFPQVLADALTARAPELRDVEVAHLLGMGKARYAEPEYAASFRPNALFIGPSVRTAVNDGRADYTPIHLSEIEALFTSGAMPIDIALIHTSRPDEHGFVSLGTSIETTLSAARAAKYVIAQTNVQMPKTCGNTYLHVSEIDAFVEVDVPLAEMTIHEATAEHQEIAKHIAPLIEDGCTIQTGIGGIPDAILPHLMDRKNLGVHTETISEGAIPLIEAGVINGRMKTLNPNKVTLGFVLGTRRMYDYVRMNSIFDFRPNSYTNDPYVVARHDNMVAINSALEIDITGQVCSDSVGQKFYSGFGGQLDFIRGAGRSKNGKPVIALPATAKNGTISKIVPMLKPGAGVVTTRADVHFVATEFGIVNLHGKTVRERAELLISIAHPKFRKELLEHCEKMKWTRSGELVGAAAL</sequence>
<dbReference type="Pfam" id="PF13336">
    <property type="entry name" value="AcetylCoA_hyd_C"/>
    <property type="match status" value="1"/>
</dbReference>
<dbReference type="Gene3D" id="3.30.750.70">
    <property type="entry name" value="4-hydroxybutyrate coenzyme like domains"/>
    <property type="match status" value="1"/>
</dbReference>
<dbReference type="EMBL" id="CP000360">
    <property type="protein sequence ID" value="ABF39953.1"/>
    <property type="molecule type" value="Genomic_DNA"/>
</dbReference>
<dbReference type="STRING" id="204669.Acid345_0950"/>
<evidence type="ECO:0000259" key="4">
    <source>
        <dbReference type="Pfam" id="PF13336"/>
    </source>
</evidence>
<protein>
    <submittedName>
        <fullName evidence="5">Acetyl-CoA hydrolase/transferase</fullName>
    </submittedName>
</protein>
<dbReference type="KEGG" id="aba:Acid345_0950"/>
<dbReference type="GO" id="GO:0016787">
    <property type="term" value="F:hydrolase activity"/>
    <property type="evidence" value="ECO:0007669"/>
    <property type="project" value="UniProtKB-KW"/>
</dbReference>
<dbReference type="HOGENOM" id="CLU_030703_1_0_0"/>
<dbReference type="SUPFAM" id="SSF100950">
    <property type="entry name" value="NagB/RpiA/CoA transferase-like"/>
    <property type="match status" value="2"/>
</dbReference>
<evidence type="ECO:0000313" key="6">
    <source>
        <dbReference type="Proteomes" id="UP000002432"/>
    </source>
</evidence>
<organism evidence="5 6">
    <name type="scientific">Koribacter versatilis (strain Ellin345)</name>
    <dbReference type="NCBI Taxonomy" id="204669"/>
    <lineage>
        <taxon>Bacteria</taxon>
        <taxon>Pseudomonadati</taxon>
        <taxon>Acidobacteriota</taxon>
        <taxon>Terriglobia</taxon>
        <taxon>Terriglobales</taxon>
        <taxon>Candidatus Korobacteraceae</taxon>
        <taxon>Candidatus Korobacter</taxon>
    </lineage>
</organism>
<dbReference type="GO" id="GO:0008775">
    <property type="term" value="F:acetate CoA-transferase activity"/>
    <property type="evidence" value="ECO:0007669"/>
    <property type="project" value="InterPro"/>
</dbReference>
<evidence type="ECO:0000259" key="3">
    <source>
        <dbReference type="Pfam" id="PF02550"/>
    </source>
</evidence>
<name>Q1IT47_KORVE</name>
<dbReference type="RefSeq" id="WP_011521755.1">
    <property type="nucleotide sequence ID" value="NC_008009.1"/>
</dbReference>
<comment type="similarity">
    <text evidence="1">Belongs to the acetyl-CoA hydrolase/transferase family.</text>
</comment>
<dbReference type="GO" id="GO:0006083">
    <property type="term" value="P:acetate metabolic process"/>
    <property type="evidence" value="ECO:0007669"/>
    <property type="project" value="InterPro"/>
</dbReference>